<dbReference type="EMBL" id="BKCJ010002055">
    <property type="protein sequence ID" value="GEU45935.1"/>
    <property type="molecule type" value="Genomic_DNA"/>
</dbReference>
<gene>
    <name evidence="2" type="ORF">Tci_017913</name>
</gene>
<proteinExistence type="predicted"/>
<evidence type="ECO:0008006" key="3">
    <source>
        <dbReference type="Google" id="ProtNLM"/>
    </source>
</evidence>
<reference evidence="2" key="1">
    <citation type="journal article" date="2019" name="Sci. Rep.">
        <title>Draft genome of Tanacetum cinerariifolium, the natural source of mosquito coil.</title>
        <authorList>
            <person name="Yamashiro T."/>
            <person name="Shiraishi A."/>
            <person name="Satake H."/>
            <person name="Nakayama K."/>
        </authorList>
    </citation>
    <scope>NUCLEOTIDE SEQUENCE</scope>
</reference>
<protein>
    <recommendedName>
        <fullName evidence="3">Integrase, catalytic region, zinc finger, CCHC-type, peptidase aspartic, catalytic</fullName>
    </recommendedName>
</protein>
<feature type="compositionally biased region" description="Polar residues" evidence="1">
    <location>
        <begin position="307"/>
        <end position="324"/>
    </location>
</feature>
<evidence type="ECO:0000313" key="2">
    <source>
        <dbReference type="EMBL" id="GEU45935.1"/>
    </source>
</evidence>
<feature type="compositionally biased region" description="Basic and acidic residues" evidence="1">
    <location>
        <begin position="214"/>
        <end position="237"/>
    </location>
</feature>
<comment type="caution">
    <text evidence="2">The sequence shown here is derived from an EMBL/GenBank/DDBJ whole genome shotgun (WGS) entry which is preliminary data.</text>
</comment>
<organism evidence="2">
    <name type="scientific">Tanacetum cinerariifolium</name>
    <name type="common">Dalmatian daisy</name>
    <name type="synonym">Chrysanthemum cinerariifolium</name>
    <dbReference type="NCBI Taxonomy" id="118510"/>
    <lineage>
        <taxon>Eukaryota</taxon>
        <taxon>Viridiplantae</taxon>
        <taxon>Streptophyta</taxon>
        <taxon>Embryophyta</taxon>
        <taxon>Tracheophyta</taxon>
        <taxon>Spermatophyta</taxon>
        <taxon>Magnoliopsida</taxon>
        <taxon>eudicotyledons</taxon>
        <taxon>Gunneridae</taxon>
        <taxon>Pentapetalae</taxon>
        <taxon>asterids</taxon>
        <taxon>campanulids</taxon>
        <taxon>Asterales</taxon>
        <taxon>Asteraceae</taxon>
        <taxon>Asteroideae</taxon>
        <taxon>Anthemideae</taxon>
        <taxon>Anthemidinae</taxon>
        <taxon>Tanacetum</taxon>
    </lineage>
</organism>
<evidence type="ECO:0000256" key="1">
    <source>
        <dbReference type="SAM" id="MobiDB-lite"/>
    </source>
</evidence>
<feature type="region of interest" description="Disordered" evidence="1">
    <location>
        <begin position="200"/>
        <end position="239"/>
    </location>
</feature>
<accession>A0A6L2KD18</accession>
<feature type="compositionally biased region" description="Basic and acidic residues" evidence="1">
    <location>
        <begin position="287"/>
        <end position="298"/>
    </location>
</feature>
<name>A0A6L2KD18_TANCI</name>
<sequence length="578" mass="65358">MQTQTSSALHNDTISSCSTSNVQETTQLSRSVCMHSLGEVKKLFKFLTENLNDFGIMPIFKRTFSHDLDLLEQHLSKDILSQTDCNTTLENLKKQFENAFNSDFKEQDLKGTRIEYGFKRAFMSLFGQDADTFTSTMLLNVDLLQKQLDKDKFQEDGSMIAFWGVNNQFQEFIDSQYDRRVNKRVMQTQKSKVDMGKAVNDDLVVTESSGTKSEVQDDNSRSGNDTDAHDTDIRPIYDEEPMTKVQLTAECNIFTIGQWHTEQPEIINEGRVDHSNDMVYDHYLDEAKKNTQERDRNSKPSVMTPARFQSTTANSKPKPRSTNHSSRSLSMCKSSCVTMPAMPKADHSKNPSGNPRVEFLKSVDLRWLPTGKVFNSCRNKVESEPPHGSNVDISKIHEYKQTLDFSAGTSINVSKEQSLDVSTDQNSSDPTPECQTMALNHDSLSPAIQRQEKVTHADRTVTTSNELDLLFSLMFDELLNGFSKIVSKFSTVSAADAPNQRQQYTTPLNNHTTPAPLYDEFINILSNPVQDQGETSTRHLADLFTKALPVERFQYLIRRLGMRCLTPAELEALANEPA</sequence>
<feature type="region of interest" description="Disordered" evidence="1">
    <location>
        <begin position="287"/>
        <end position="332"/>
    </location>
</feature>
<dbReference type="AlphaFoldDB" id="A0A6L2KD18"/>